<dbReference type="EMBL" id="AP006502">
    <property type="protein sequence ID" value="BAM83477.1"/>
    <property type="molecule type" value="Genomic_DNA"/>
</dbReference>
<protein>
    <submittedName>
        <fullName evidence="3">Uncharacterized protein</fullName>
    </submittedName>
</protein>
<dbReference type="RefSeq" id="XP_005539513.1">
    <property type="nucleotide sequence ID" value="XM_005539456.1"/>
</dbReference>
<feature type="region of interest" description="Disordered" evidence="2">
    <location>
        <begin position="364"/>
        <end position="402"/>
    </location>
</feature>
<name>M1VIN9_CYAM1</name>
<dbReference type="GeneID" id="16997712"/>
<evidence type="ECO:0000256" key="2">
    <source>
        <dbReference type="SAM" id="MobiDB-lite"/>
    </source>
</evidence>
<keyword evidence="4" id="KW-1185">Reference proteome</keyword>
<feature type="compositionally biased region" description="Basic residues" evidence="2">
    <location>
        <begin position="132"/>
        <end position="149"/>
    </location>
</feature>
<dbReference type="AlphaFoldDB" id="M1VIN9"/>
<evidence type="ECO:0000256" key="1">
    <source>
        <dbReference type="SAM" id="Coils"/>
    </source>
</evidence>
<evidence type="ECO:0000313" key="3">
    <source>
        <dbReference type="EMBL" id="BAM83477.1"/>
    </source>
</evidence>
<dbReference type="KEGG" id="cme:CYME_CMT564C"/>
<evidence type="ECO:0000313" key="4">
    <source>
        <dbReference type="Proteomes" id="UP000007014"/>
    </source>
</evidence>
<dbReference type="Proteomes" id="UP000007014">
    <property type="component" value="Chromosome 20"/>
</dbReference>
<feature type="compositionally biased region" description="Polar residues" evidence="2">
    <location>
        <begin position="64"/>
        <end position="84"/>
    </location>
</feature>
<dbReference type="HOGENOM" id="CLU_542266_0_0_1"/>
<feature type="region of interest" description="Disordered" evidence="2">
    <location>
        <begin position="418"/>
        <end position="465"/>
    </location>
</feature>
<proteinExistence type="predicted"/>
<accession>M1VIN9</accession>
<sequence>MLTPEDSAVLRRLANMTNDECVPEKHLDSEDRIVQRQLEFSLLTPERREREHKNLKETRGTRAPGNQCTLSNTRTEIESSSNARNHGKRHTSRTGRAVLRELQNQPSELAPAGKPATPGGTACFATPSRPGTKSRKASARNQQSRRRPVRAPGQGTTKEAVVVADKSRWSRARTLEEQGSPGDFRSLIEESPRHILRRPFEPSHPHWEILRLREALEKEKERAQAQEAYAASERAERCATEMAYHRLFQECNSLRQNVNHLEQALQILQVDLQEGLNDLVRCPESYRTTIEHRLREMMDTVQVAIYALRNQTAYVRQPLAASQGMRSSRTRNDVTSPDHAPLVSSPHDSEPWHVWWPAQQLSPPRAAAHLDPREESSPDASKLRSSGSPCAAQVSRQAVKADERSVLSTAQAHVHMEPVDPCTSRVPSNRPHAAAGAKREGAPLVMPPPNQVASPESSCDGMPAPELLLFGNVQSTAAPQTKESGSKSDTHNIHGLLVHLDAS</sequence>
<feature type="region of interest" description="Disordered" evidence="2">
    <location>
        <begin position="318"/>
        <end position="349"/>
    </location>
</feature>
<feature type="compositionally biased region" description="Basic and acidic residues" evidence="2">
    <location>
        <begin position="45"/>
        <end position="60"/>
    </location>
</feature>
<dbReference type="Gramene" id="CMT564CT">
    <property type="protein sequence ID" value="CMT564CT"/>
    <property type="gene ID" value="CMT564C"/>
</dbReference>
<gene>
    <name evidence="3" type="ORF">CYME_CMT564C</name>
</gene>
<feature type="region of interest" description="Disordered" evidence="2">
    <location>
        <begin position="44"/>
        <end position="93"/>
    </location>
</feature>
<reference evidence="3 4" key="2">
    <citation type="journal article" date="2007" name="BMC Biol.">
        <title>A 100%-complete sequence reveals unusually simple genomic features in the hot-spring red alga Cyanidioschyzon merolae.</title>
        <authorList>
            <person name="Nozaki H."/>
            <person name="Takano H."/>
            <person name="Misumi O."/>
            <person name="Terasawa K."/>
            <person name="Matsuzaki M."/>
            <person name="Maruyama S."/>
            <person name="Nishida K."/>
            <person name="Yagisawa F."/>
            <person name="Yoshida Y."/>
            <person name="Fujiwara T."/>
            <person name="Takio S."/>
            <person name="Tamura K."/>
            <person name="Chung S.J."/>
            <person name="Nakamura S."/>
            <person name="Kuroiwa H."/>
            <person name="Tanaka K."/>
            <person name="Sato N."/>
            <person name="Kuroiwa T."/>
        </authorList>
    </citation>
    <scope>NUCLEOTIDE SEQUENCE [LARGE SCALE GENOMIC DNA]</scope>
    <source>
        <strain evidence="3 4">10D</strain>
    </source>
</reference>
<feature type="coiled-coil region" evidence="1">
    <location>
        <begin position="206"/>
        <end position="271"/>
    </location>
</feature>
<keyword evidence="1" id="KW-0175">Coiled coil</keyword>
<feature type="region of interest" description="Disordered" evidence="2">
    <location>
        <begin position="107"/>
        <end position="159"/>
    </location>
</feature>
<reference evidence="3 4" key="1">
    <citation type="journal article" date="2004" name="Nature">
        <title>Genome sequence of the ultrasmall unicellular red alga Cyanidioschyzon merolae 10D.</title>
        <authorList>
            <person name="Matsuzaki M."/>
            <person name="Misumi O."/>
            <person name="Shin-i T."/>
            <person name="Maruyama S."/>
            <person name="Takahara M."/>
            <person name="Miyagishima S."/>
            <person name="Mori T."/>
            <person name="Nishida K."/>
            <person name="Yagisawa F."/>
            <person name="Nishida K."/>
            <person name="Yoshida Y."/>
            <person name="Nishimura Y."/>
            <person name="Nakao S."/>
            <person name="Kobayashi T."/>
            <person name="Momoyama Y."/>
            <person name="Higashiyama T."/>
            <person name="Minoda A."/>
            <person name="Sano M."/>
            <person name="Nomoto H."/>
            <person name="Oishi K."/>
            <person name="Hayashi H."/>
            <person name="Ohta F."/>
            <person name="Nishizaka S."/>
            <person name="Haga S."/>
            <person name="Miura S."/>
            <person name="Morishita T."/>
            <person name="Kabeya Y."/>
            <person name="Terasawa K."/>
            <person name="Suzuki Y."/>
            <person name="Ishii Y."/>
            <person name="Asakawa S."/>
            <person name="Takano H."/>
            <person name="Ohta N."/>
            <person name="Kuroiwa H."/>
            <person name="Tanaka K."/>
            <person name="Shimizu N."/>
            <person name="Sugano S."/>
            <person name="Sato N."/>
            <person name="Nozaki H."/>
            <person name="Ogasawara N."/>
            <person name="Kohara Y."/>
            <person name="Kuroiwa T."/>
        </authorList>
    </citation>
    <scope>NUCLEOTIDE SEQUENCE [LARGE SCALE GENOMIC DNA]</scope>
    <source>
        <strain evidence="3 4">10D</strain>
    </source>
</reference>
<organism evidence="3 4">
    <name type="scientific">Cyanidioschyzon merolae (strain NIES-3377 / 10D)</name>
    <name type="common">Unicellular red alga</name>
    <dbReference type="NCBI Taxonomy" id="280699"/>
    <lineage>
        <taxon>Eukaryota</taxon>
        <taxon>Rhodophyta</taxon>
        <taxon>Bangiophyceae</taxon>
        <taxon>Cyanidiales</taxon>
        <taxon>Cyanidiaceae</taxon>
        <taxon>Cyanidioschyzon</taxon>
    </lineage>
</organism>
<dbReference type="OrthoDB" id="10565499at2759"/>